<dbReference type="OrthoDB" id="10027343at2759"/>
<dbReference type="Pfam" id="PF03496">
    <property type="entry name" value="ADPrib_exo_Tox"/>
    <property type="match status" value="1"/>
</dbReference>
<dbReference type="AlphaFoldDB" id="A0A815AEX2"/>
<evidence type="ECO:0000313" key="6">
    <source>
        <dbReference type="EMBL" id="CAF1296573.1"/>
    </source>
</evidence>
<dbReference type="Pfam" id="PF13424">
    <property type="entry name" value="TPR_12"/>
    <property type="match status" value="1"/>
</dbReference>
<dbReference type="EMBL" id="CAJOAX010010583">
    <property type="protein sequence ID" value="CAF4077712.1"/>
    <property type="molecule type" value="Genomic_DNA"/>
</dbReference>
<dbReference type="SUPFAM" id="SSF56399">
    <property type="entry name" value="ADP-ribosylation"/>
    <property type="match status" value="1"/>
</dbReference>
<dbReference type="Proteomes" id="UP000663870">
    <property type="component" value="Unassembled WGS sequence"/>
</dbReference>
<dbReference type="SMART" id="SM00028">
    <property type="entry name" value="TPR"/>
    <property type="match status" value="2"/>
</dbReference>
<evidence type="ECO:0000313" key="5">
    <source>
        <dbReference type="EMBL" id="CAF1256544.1"/>
    </source>
</evidence>
<dbReference type="Gene3D" id="1.25.40.10">
    <property type="entry name" value="Tetratricopeptide repeat domain"/>
    <property type="match status" value="1"/>
</dbReference>
<dbReference type="InterPro" id="IPR019734">
    <property type="entry name" value="TPR_rpt"/>
</dbReference>
<dbReference type="InterPro" id="IPR011990">
    <property type="entry name" value="TPR-like_helical_dom_sf"/>
</dbReference>
<organism evidence="5 9">
    <name type="scientific">Rotaria sordida</name>
    <dbReference type="NCBI Taxonomy" id="392033"/>
    <lineage>
        <taxon>Eukaryota</taxon>
        <taxon>Metazoa</taxon>
        <taxon>Spiralia</taxon>
        <taxon>Gnathifera</taxon>
        <taxon>Rotifera</taxon>
        <taxon>Eurotatoria</taxon>
        <taxon>Bdelloidea</taxon>
        <taxon>Philodinida</taxon>
        <taxon>Philodinidae</taxon>
        <taxon>Rotaria</taxon>
    </lineage>
</organism>
<evidence type="ECO:0000259" key="4">
    <source>
        <dbReference type="Pfam" id="PF03496"/>
    </source>
</evidence>
<reference evidence="5" key="1">
    <citation type="submission" date="2021-02" db="EMBL/GenBank/DDBJ databases">
        <authorList>
            <person name="Nowell W R."/>
        </authorList>
    </citation>
    <scope>NUCLEOTIDE SEQUENCE</scope>
</reference>
<dbReference type="EMBL" id="CAJNOL010002917">
    <property type="protein sequence ID" value="CAF1537039.1"/>
    <property type="molecule type" value="Genomic_DNA"/>
</dbReference>
<keyword evidence="1" id="KW-0677">Repeat</keyword>
<feature type="domain" description="ADP ribosyltransferase" evidence="4">
    <location>
        <begin position="2"/>
        <end position="146"/>
    </location>
</feature>
<comment type="caution">
    <text evidence="5">The sequence shown here is derived from an EMBL/GenBank/DDBJ whole genome shotgun (WGS) entry which is preliminary data.</text>
</comment>
<keyword evidence="2 3" id="KW-0802">TPR repeat</keyword>
<keyword evidence="10" id="KW-1185">Reference proteome</keyword>
<proteinExistence type="predicted"/>
<evidence type="ECO:0000313" key="8">
    <source>
        <dbReference type="EMBL" id="CAF4077712.1"/>
    </source>
</evidence>
<dbReference type="SUPFAM" id="SSF48452">
    <property type="entry name" value="TPR-like"/>
    <property type="match status" value="1"/>
</dbReference>
<dbReference type="GO" id="GO:0005576">
    <property type="term" value="C:extracellular region"/>
    <property type="evidence" value="ECO:0007669"/>
    <property type="project" value="InterPro"/>
</dbReference>
<dbReference type="PROSITE" id="PS50293">
    <property type="entry name" value="TPR_REGION"/>
    <property type="match status" value="1"/>
</dbReference>
<evidence type="ECO:0000256" key="2">
    <source>
        <dbReference type="ARBA" id="ARBA00022803"/>
    </source>
</evidence>
<evidence type="ECO:0000313" key="7">
    <source>
        <dbReference type="EMBL" id="CAF1537039.1"/>
    </source>
</evidence>
<dbReference type="PANTHER" id="PTHR45641:SF19">
    <property type="entry name" value="NEPHROCYSTIN-3"/>
    <property type="match status" value="1"/>
</dbReference>
<name>A0A815AEX2_9BILA</name>
<accession>A0A815AEX2</accession>
<dbReference type="EMBL" id="CAJNOH010001859">
    <property type="protein sequence ID" value="CAF1256544.1"/>
    <property type="molecule type" value="Genomic_DNA"/>
</dbReference>
<evidence type="ECO:0000313" key="9">
    <source>
        <dbReference type="Proteomes" id="UP000663854"/>
    </source>
</evidence>
<evidence type="ECO:0000256" key="1">
    <source>
        <dbReference type="ARBA" id="ARBA00022737"/>
    </source>
</evidence>
<evidence type="ECO:0000256" key="3">
    <source>
        <dbReference type="PROSITE-ProRule" id="PRU00339"/>
    </source>
</evidence>
<dbReference type="InterPro" id="IPR003540">
    <property type="entry name" value="ADP-ribosyltransferase"/>
</dbReference>
<dbReference type="EMBL" id="CAJNOO010002781">
    <property type="protein sequence ID" value="CAF1296573.1"/>
    <property type="molecule type" value="Genomic_DNA"/>
</dbReference>
<sequence length="308" mass="35694">MINKALRTEDLDQLQTFRFFIGDLSQSLSYEHQKIFSSDETILTVYRGTKLDEEEFEKLKENQGKIITTNGYLSTSRLRQPAINFLMKPTKRVGVISVLFQIQCDIQHIGNNVIYSDIAQFSNYPDEKEVLFDLNAAFRLDSIEKQGSIQVINMSLSNEGEKITKDYIDLTQKETEEKSVAIVFGRLMCNLGQYDQSQKYFEELLQKPDGEDIAWIEFNIGQALDYKGQWDQAKIYYDRAYQRMTRATPIRIKDSAQVMNNIGGIFYRQGKYDEALDFHQRALKIREEFCPSDHAAVAQSLNYIGLLF</sequence>
<dbReference type="PANTHER" id="PTHR45641">
    <property type="entry name" value="TETRATRICOPEPTIDE REPEAT PROTEIN (AFU_ORTHOLOGUE AFUA_6G03870)"/>
    <property type="match status" value="1"/>
</dbReference>
<dbReference type="Proteomes" id="UP000663882">
    <property type="component" value="Unassembled WGS sequence"/>
</dbReference>
<feature type="repeat" description="TPR" evidence="3">
    <location>
        <begin position="256"/>
        <end position="289"/>
    </location>
</feature>
<dbReference type="PROSITE" id="PS50005">
    <property type="entry name" value="TPR"/>
    <property type="match status" value="1"/>
</dbReference>
<dbReference type="Gene3D" id="3.90.176.10">
    <property type="entry name" value="Toxin ADP-ribosyltransferase, Chain A, domain 1"/>
    <property type="match status" value="1"/>
</dbReference>
<gene>
    <name evidence="7" type="ORF">JXQ802_LOCUS42672</name>
    <name evidence="8" type="ORF">OTI717_LOCUS33022</name>
    <name evidence="5" type="ORF">PYM288_LOCUS27652</name>
    <name evidence="6" type="ORF">RFH988_LOCUS29491</name>
</gene>
<dbReference type="PROSITE" id="PS51996">
    <property type="entry name" value="TR_MART"/>
    <property type="match status" value="1"/>
</dbReference>
<evidence type="ECO:0000313" key="10">
    <source>
        <dbReference type="Proteomes" id="UP000663870"/>
    </source>
</evidence>
<dbReference type="Proteomes" id="UP000663823">
    <property type="component" value="Unassembled WGS sequence"/>
</dbReference>
<dbReference type="Proteomes" id="UP000663854">
    <property type="component" value="Unassembled WGS sequence"/>
</dbReference>
<protein>
    <recommendedName>
        <fullName evidence="4">ADP ribosyltransferase domain-containing protein</fullName>
    </recommendedName>
</protein>